<keyword evidence="2 6" id="KW-0808">Transferase</keyword>
<dbReference type="InterPro" id="IPR029063">
    <property type="entry name" value="SAM-dependent_MTases_sf"/>
</dbReference>
<evidence type="ECO:0000313" key="6">
    <source>
        <dbReference type="EMBL" id="KAB8077406.1"/>
    </source>
</evidence>
<evidence type="ECO:0000259" key="5">
    <source>
        <dbReference type="Pfam" id="PF00891"/>
    </source>
</evidence>
<dbReference type="SUPFAM" id="SSF46785">
    <property type="entry name" value="Winged helix' DNA-binding domain"/>
    <property type="match status" value="1"/>
</dbReference>
<keyword evidence="3" id="KW-0949">S-adenosyl-L-methionine</keyword>
<keyword evidence="7" id="KW-1185">Reference proteome</keyword>
<organism evidence="6 7">
    <name type="scientific">Aspergillus leporis</name>
    <dbReference type="NCBI Taxonomy" id="41062"/>
    <lineage>
        <taxon>Eukaryota</taxon>
        <taxon>Fungi</taxon>
        <taxon>Dikarya</taxon>
        <taxon>Ascomycota</taxon>
        <taxon>Pezizomycotina</taxon>
        <taxon>Eurotiomycetes</taxon>
        <taxon>Eurotiomycetidae</taxon>
        <taxon>Eurotiales</taxon>
        <taxon>Aspergillaceae</taxon>
        <taxon>Aspergillus</taxon>
        <taxon>Aspergillus subgen. Circumdati</taxon>
    </lineage>
</organism>
<dbReference type="SUPFAM" id="SSF53335">
    <property type="entry name" value="S-adenosyl-L-methionine-dependent methyltransferases"/>
    <property type="match status" value="1"/>
</dbReference>
<dbReference type="PANTHER" id="PTHR43712:SF1">
    <property type="entry name" value="HYPOTHETICAL O-METHYLTRANSFERASE (EUROFUNG)-RELATED"/>
    <property type="match status" value="1"/>
</dbReference>
<dbReference type="AlphaFoldDB" id="A0A5N5X9V7"/>
<dbReference type="Pfam" id="PF00891">
    <property type="entry name" value="Methyltransf_2"/>
    <property type="match status" value="1"/>
</dbReference>
<accession>A0A5N5X9V7</accession>
<dbReference type="PANTHER" id="PTHR43712">
    <property type="entry name" value="PUTATIVE (AFU_ORTHOLOGUE AFUA_4G14580)-RELATED"/>
    <property type="match status" value="1"/>
</dbReference>
<dbReference type="EMBL" id="ML732169">
    <property type="protein sequence ID" value="KAB8077406.1"/>
    <property type="molecule type" value="Genomic_DNA"/>
</dbReference>
<feature type="domain" description="O-methyltransferase C-terminal" evidence="5">
    <location>
        <begin position="240"/>
        <end position="382"/>
    </location>
</feature>
<proteinExistence type="predicted"/>
<dbReference type="Proteomes" id="UP000326565">
    <property type="component" value="Unassembled WGS sequence"/>
</dbReference>
<name>A0A5N5X9V7_9EURO</name>
<dbReference type="GO" id="GO:0032259">
    <property type="term" value="P:methylation"/>
    <property type="evidence" value="ECO:0007669"/>
    <property type="project" value="UniProtKB-KW"/>
</dbReference>
<dbReference type="InterPro" id="IPR036390">
    <property type="entry name" value="WH_DNA-bd_sf"/>
</dbReference>
<dbReference type="Gene3D" id="3.40.50.150">
    <property type="entry name" value="Vaccinia Virus protein VP39"/>
    <property type="match status" value="1"/>
</dbReference>
<dbReference type="Gene3D" id="1.10.10.10">
    <property type="entry name" value="Winged helix-like DNA-binding domain superfamily/Winged helix DNA-binding domain"/>
    <property type="match status" value="1"/>
</dbReference>
<dbReference type="GO" id="GO:0044550">
    <property type="term" value="P:secondary metabolite biosynthetic process"/>
    <property type="evidence" value="ECO:0007669"/>
    <property type="project" value="UniProtKB-ARBA"/>
</dbReference>
<evidence type="ECO:0000256" key="3">
    <source>
        <dbReference type="ARBA" id="ARBA00022691"/>
    </source>
</evidence>
<dbReference type="PROSITE" id="PS51683">
    <property type="entry name" value="SAM_OMT_II"/>
    <property type="match status" value="1"/>
</dbReference>
<feature type="active site" description="Proton acceptor" evidence="4">
    <location>
        <position position="311"/>
    </location>
</feature>
<sequence length="403" mass="44821">MTSDQTTSSNMSLEDQIAQLTQTVQSNRGSLDDATRFKALTAARGLLEALESPPETVIRDVVLNPVLLMALRMGVQLGVFQAIRDNQGEGVTTQQIAEKSGASDIVVGQIMKLLSAMGYVLEEGVQTFKPSPLTMAMADPILEATTRACFDIGNYCTTYAPEYFRRNNNQFPTSAEDTPFQLAKNTHLNYFAWLGQNPSLAKDFQQWMTLKQQATTNWVDWYDVQGNILDGFRNKPEEVLLVDVGGGEGHYLHAFNGKFPDTPGRRVLQDLPQVVSNIGDAPKATELMAHDFFNPQPVKGARAYYMHWILHDWRDEQARSILSNIVAAMEPGYSRLIINDQIIPDRDCDFSTACISIMMMLQVGSFERTEKQWRALLTSVGLKDISFHQPLGSGEGIIAATKS</sequence>
<dbReference type="InterPro" id="IPR001077">
    <property type="entry name" value="COMT_C"/>
</dbReference>
<evidence type="ECO:0000313" key="7">
    <source>
        <dbReference type="Proteomes" id="UP000326565"/>
    </source>
</evidence>
<dbReference type="GO" id="GO:0046983">
    <property type="term" value="F:protein dimerization activity"/>
    <property type="evidence" value="ECO:0007669"/>
    <property type="project" value="InterPro"/>
</dbReference>
<evidence type="ECO:0000256" key="1">
    <source>
        <dbReference type="ARBA" id="ARBA00022603"/>
    </source>
</evidence>
<evidence type="ECO:0000256" key="2">
    <source>
        <dbReference type="ARBA" id="ARBA00022679"/>
    </source>
</evidence>
<dbReference type="GO" id="GO:0008171">
    <property type="term" value="F:O-methyltransferase activity"/>
    <property type="evidence" value="ECO:0007669"/>
    <property type="project" value="InterPro"/>
</dbReference>
<protein>
    <submittedName>
        <fullName evidence="6">S-adenosyl-L-methionine-dependent methyltransferase</fullName>
    </submittedName>
</protein>
<dbReference type="InterPro" id="IPR016461">
    <property type="entry name" value="COMT-like"/>
</dbReference>
<gene>
    <name evidence="6" type="ORF">BDV29DRAFT_198936</name>
</gene>
<dbReference type="InterPro" id="IPR036388">
    <property type="entry name" value="WH-like_DNA-bd_sf"/>
</dbReference>
<reference evidence="6 7" key="1">
    <citation type="submission" date="2019-04" db="EMBL/GenBank/DDBJ databases">
        <title>Friends and foes A comparative genomics study of 23 Aspergillus species from section Flavi.</title>
        <authorList>
            <consortium name="DOE Joint Genome Institute"/>
            <person name="Kjaerbolling I."/>
            <person name="Vesth T."/>
            <person name="Frisvad J.C."/>
            <person name="Nybo J.L."/>
            <person name="Theobald S."/>
            <person name="Kildgaard S."/>
            <person name="Isbrandt T."/>
            <person name="Kuo A."/>
            <person name="Sato A."/>
            <person name="Lyhne E.K."/>
            <person name="Kogle M.E."/>
            <person name="Wiebenga A."/>
            <person name="Kun R.S."/>
            <person name="Lubbers R.J."/>
            <person name="Makela M.R."/>
            <person name="Barry K."/>
            <person name="Chovatia M."/>
            <person name="Clum A."/>
            <person name="Daum C."/>
            <person name="Haridas S."/>
            <person name="He G."/>
            <person name="LaButti K."/>
            <person name="Lipzen A."/>
            <person name="Mondo S."/>
            <person name="Riley R."/>
            <person name="Salamov A."/>
            <person name="Simmons B.A."/>
            <person name="Magnuson J.K."/>
            <person name="Henrissat B."/>
            <person name="Mortensen U.H."/>
            <person name="Larsen T.O."/>
            <person name="Devries R.P."/>
            <person name="Grigoriev I.V."/>
            <person name="Machida M."/>
            <person name="Baker S.E."/>
            <person name="Andersen M.R."/>
        </authorList>
    </citation>
    <scope>NUCLEOTIDE SEQUENCE [LARGE SCALE GENOMIC DNA]</scope>
    <source>
        <strain evidence="6 7">CBS 151.66</strain>
    </source>
</reference>
<keyword evidence="1 6" id="KW-0489">Methyltransferase</keyword>
<dbReference type="PIRSF" id="PIRSF005739">
    <property type="entry name" value="O-mtase"/>
    <property type="match status" value="1"/>
</dbReference>
<evidence type="ECO:0000256" key="4">
    <source>
        <dbReference type="PIRSR" id="PIRSR005739-1"/>
    </source>
</evidence>
<dbReference type="OrthoDB" id="1535081at2759"/>